<dbReference type="GO" id="GO:0043123">
    <property type="term" value="P:positive regulation of canonical NF-kappaB signal transduction"/>
    <property type="evidence" value="ECO:0007669"/>
    <property type="project" value="TreeGrafter"/>
</dbReference>
<keyword evidence="6" id="KW-0808">Transferase</keyword>
<dbReference type="GO" id="GO:0009893">
    <property type="term" value="P:positive regulation of metabolic process"/>
    <property type="evidence" value="ECO:0007669"/>
    <property type="project" value="UniProtKB-ARBA"/>
</dbReference>
<dbReference type="InterPro" id="IPR000719">
    <property type="entry name" value="Prot_kinase_dom"/>
</dbReference>
<evidence type="ECO:0000256" key="15">
    <source>
        <dbReference type="SAM" id="Coils"/>
    </source>
</evidence>
<feature type="domain" description="Protein kinase" evidence="16">
    <location>
        <begin position="23"/>
        <end position="275"/>
    </location>
</feature>
<keyword evidence="10 14" id="KW-0067">ATP-binding</keyword>
<dbReference type="PROSITE" id="PS50011">
    <property type="entry name" value="PROTEIN_KINASE_DOM"/>
    <property type="match status" value="1"/>
</dbReference>
<comment type="similarity">
    <text evidence="2">Belongs to the protein kinase superfamily. STE Ser/Thr protein kinase family. MAP kinase kinase kinase subfamily.</text>
</comment>
<comment type="catalytic activity">
    <reaction evidence="12">
        <text>L-threonyl-[protein] + ATP = O-phospho-L-threonyl-[protein] + ADP + H(+)</text>
        <dbReference type="Rhea" id="RHEA:46608"/>
        <dbReference type="Rhea" id="RHEA-COMP:11060"/>
        <dbReference type="Rhea" id="RHEA-COMP:11605"/>
        <dbReference type="ChEBI" id="CHEBI:15378"/>
        <dbReference type="ChEBI" id="CHEBI:30013"/>
        <dbReference type="ChEBI" id="CHEBI:30616"/>
        <dbReference type="ChEBI" id="CHEBI:61977"/>
        <dbReference type="ChEBI" id="CHEBI:456216"/>
        <dbReference type="EC" id="2.7.11.25"/>
    </reaction>
</comment>
<proteinExistence type="inferred from homology"/>
<evidence type="ECO:0000256" key="14">
    <source>
        <dbReference type="PROSITE-ProRule" id="PRU10141"/>
    </source>
</evidence>
<dbReference type="GO" id="GO:0005524">
    <property type="term" value="F:ATP binding"/>
    <property type="evidence" value="ECO:0007669"/>
    <property type="project" value="UniProtKB-UniRule"/>
</dbReference>
<keyword evidence="7" id="KW-0479">Metal-binding</keyword>
<evidence type="ECO:0000256" key="12">
    <source>
        <dbReference type="ARBA" id="ARBA00047559"/>
    </source>
</evidence>
<evidence type="ECO:0000259" key="16">
    <source>
        <dbReference type="PROSITE" id="PS50011"/>
    </source>
</evidence>
<dbReference type="GO" id="GO:0043410">
    <property type="term" value="P:positive regulation of MAPK cascade"/>
    <property type="evidence" value="ECO:0007669"/>
    <property type="project" value="UniProtKB-ARBA"/>
</dbReference>
<evidence type="ECO:0000256" key="9">
    <source>
        <dbReference type="ARBA" id="ARBA00022777"/>
    </source>
</evidence>
<dbReference type="GO" id="GO:0019899">
    <property type="term" value="F:enzyme binding"/>
    <property type="evidence" value="ECO:0007669"/>
    <property type="project" value="UniProtKB-ARBA"/>
</dbReference>
<evidence type="ECO:0000256" key="5">
    <source>
        <dbReference type="ARBA" id="ARBA00022527"/>
    </source>
</evidence>
<comment type="cofactor">
    <cofactor evidence="1">
        <name>Mg(2+)</name>
        <dbReference type="ChEBI" id="CHEBI:18420"/>
    </cofactor>
</comment>
<dbReference type="InterPro" id="IPR011009">
    <property type="entry name" value="Kinase-like_dom_sf"/>
</dbReference>
<dbReference type="SUPFAM" id="SSF56112">
    <property type="entry name" value="Protein kinase-like (PK-like)"/>
    <property type="match status" value="1"/>
</dbReference>
<dbReference type="Gene3D" id="1.10.510.10">
    <property type="entry name" value="Transferase(Phosphotransferase) domain 1"/>
    <property type="match status" value="1"/>
</dbReference>
<dbReference type="PROSITE" id="PS00107">
    <property type="entry name" value="PROTEIN_KINASE_ATP"/>
    <property type="match status" value="1"/>
</dbReference>
<dbReference type="GO" id="GO:0007254">
    <property type="term" value="P:JNK cascade"/>
    <property type="evidence" value="ECO:0007669"/>
    <property type="project" value="TreeGrafter"/>
</dbReference>
<dbReference type="SMART" id="SM00220">
    <property type="entry name" value="S_TKc"/>
    <property type="match status" value="1"/>
</dbReference>
<evidence type="ECO:0000256" key="10">
    <source>
        <dbReference type="ARBA" id="ARBA00022840"/>
    </source>
</evidence>
<dbReference type="Gene3D" id="3.30.200.20">
    <property type="entry name" value="Phosphorylase Kinase, domain 1"/>
    <property type="match status" value="1"/>
</dbReference>
<accession>A0A1B6LCG2</accession>
<dbReference type="PROSITE" id="PS00108">
    <property type="entry name" value="PROTEIN_KINASE_ST"/>
    <property type="match status" value="1"/>
</dbReference>
<dbReference type="CDD" id="cd14058">
    <property type="entry name" value="STKc_TAK1"/>
    <property type="match status" value="1"/>
</dbReference>
<dbReference type="AlphaFoldDB" id="A0A1B6LCG2"/>
<evidence type="ECO:0000256" key="6">
    <source>
        <dbReference type="ARBA" id="ARBA00022679"/>
    </source>
</evidence>
<dbReference type="GO" id="GO:0046872">
    <property type="term" value="F:metal ion binding"/>
    <property type="evidence" value="ECO:0007669"/>
    <property type="project" value="UniProtKB-KW"/>
</dbReference>
<evidence type="ECO:0000256" key="1">
    <source>
        <dbReference type="ARBA" id="ARBA00001946"/>
    </source>
</evidence>
<evidence type="ECO:0000256" key="3">
    <source>
        <dbReference type="ARBA" id="ARBA00012406"/>
    </source>
</evidence>
<keyword evidence="15" id="KW-0175">Coiled coil</keyword>
<protein>
    <recommendedName>
        <fullName evidence="4">Mitogen-activated protein kinase kinase kinase 7</fullName>
        <ecNumber evidence="3">2.7.11.25</ecNumber>
    </recommendedName>
</protein>
<evidence type="ECO:0000256" key="4">
    <source>
        <dbReference type="ARBA" id="ARBA00017660"/>
    </source>
</evidence>
<evidence type="ECO:0000256" key="13">
    <source>
        <dbReference type="ARBA" id="ARBA00048329"/>
    </source>
</evidence>
<organism evidence="17">
    <name type="scientific">Graphocephala atropunctata</name>
    <dbReference type="NCBI Taxonomy" id="36148"/>
    <lineage>
        <taxon>Eukaryota</taxon>
        <taxon>Metazoa</taxon>
        <taxon>Ecdysozoa</taxon>
        <taxon>Arthropoda</taxon>
        <taxon>Hexapoda</taxon>
        <taxon>Insecta</taxon>
        <taxon>Pterygota</taxon>
        <taxon>Neoptera</taxon>
        <taxon>Paraneoptera</taxon>
        <taxon>Hemiptera</taxon>
        <taxon>Auchenorrhyncha</taxon>
        <taxon>Membracoidea</taxon>
        <taxon>Cicadellidae</taxon>
        <taxon>Cicadellinae</taxon>
        <taxon>Cicadellini</taxon>
        <taxon>Graphocephala</taxon>
    </lineage>
</organism>
<keyword evidence="9" id="KW-0418">Kinase</keyword>
<dbReference type="InterPro" id="IPR001245">
    <property type="entry name" value="Ser-Thr/Tyr_kinase_cat_dom"/>
</dbReference>
<dbReference type="EC" id="2.7.11.25" evidence="3"/>
<evidence type="ECO:0000313" key="17">
    <source>
        <dbReference type="EMBL" id="JAT21377.1"/>
    </source>
</evidence>
<dbReference type="GO" id="GO:0006950">
    <property type="term" value="P:response to stress"/>
    <property type="evidence" value="ECO:0007669"/>
    <property type="project" value="UniProtKB-ARBA"/>
</dbReference>
<keyword evidence="11" id="KW-0460">Magnesium</keyword>
<dbReference type="InterPro" id="IPR008271">
    <property type="entry name" value="Ser/Thr_kinase_AS"/>
</dbReference>
<dbReference type="PANTHER" id="PTHR46716:SF1">
    <property type="entry name" value="MITOGEN-ACTIVATED PROTEIN KINASE KINASE KINASE 7"/>
    <property type="match status" value="1"/>
</dbReference>
<evidence type="ECO:0000256" key="7">
    <source>
        <dbReference type="ARBA" id="ARBA00022723"/>
    </source>
</evidence>
<reference evidence="17" key="1">
    <citation type="submission" date="2015-11" db="EMBL/GenBank/DDBJ databases">
        <title>De novo transcriptome assembly of four potential Pierce s Disease insect vectors from Arizona vineyards.</title>
        <authorList>
            <person name="Tassone E.E."/>
        </authorList>
    </citation>
    <scope>NUCLEOTIDE SEQUENCE</scope>
</reference>
<dbReference type="GO" id="GO:0004709">
    <property type="term" value="F:MAP kinase kinase kinase activity"/>
    <property type="evidence" value="ECO:0007669"/>
    <property type="project" value="UniProtKB-EC"/>
</dbReference>
<dbReference type="PRINTS" id="PR00109">
    <property type="entry name" value="TYRKINASE"/>
</dbReference>
<feature type="binding site" evidence="14">
    <location>
        <position position="50"/>
    </location>
    <ligand>
        <name>ATP</name>
        <dbReference type="ChEBI" id="CHEBI:30616"/>
    </ligand>
</feature>
<keyword evidence="5" id="KW-0723">Serine/threonine-protein kinase</keyword>
<dbReference type="GO" id="GO:0006955">
    <property type="term" value="P:immune response"/>
    <property type="evidence" value="ECO:0007669"/>
    <property type="project" value="TreeGrafter"/>
</dbReference>
<evidence type="ECO:0000256" key="8">
    <source>
        <dbReference type="ARBA" id="ARBA00022741"/>
    </source>
</evidence>
<dbReference type="InterPro" id="IPR017441">
    <property type="entry name" value="Protein_kinase_ATP_BS"/>
</dbReference>
<keyword evidence="8 14" id="KW-0547">Nucleotide-binding</keyword>
<dbReference type="FunFam" id="1.10.510.10:FF:000143">
    <property type="entry name" value="Mitogen-activated protein kinase kinase kinase 7"/>
    <property type="match status" value="1"/>
</dbReference>
<sequence length="532" mass="61221">MANRDKLYFSKPDDVEEIDYSEIELLQIVGKGSFGVVYKGLWKGDYVAVKHIESEAERKAFAIELRQLSRVCHDNIVKLHGACTVDRFCLVMEFAEGGSLYNVLHYLPRPAYSAGHAFHWALQCARGVAYLHNMKPKAVIHRDLKSPNLLLIKDGTILKICDFGTACERKTYMTNNKGSAAWMAPEVFESSTYTEKCDVFSWGVILWEVLSRQRPFSDIGGSAYRIMWAVHKGDRPPLIDGCPKPLEILYTRCWDKDPSIRPSMEEVVRVMTALFTFVSGYDVPLQFEENFLKDGGEEEEVEEEDYETENTLESQNNLLDSYIENLRSSTMNGIKEPMEINSDPRFSTPLVISVEPEPFGYINQNGVTTEEDVDFHSPVPNRIAPSVPTYLQPKSPFRPVFCNSCPQPEVDNMYLMLDPQLHPIPPDTSCQQSIQIFEQHKQLAHEYLEVQTEMAYLQQHMQDLAERLSVTAEQQQEEEEIRKLEKEKEQLLQLHRNLKIQLELLKQQRGDRTQQEEPWTDGWVVVPHPRPT</sequence>
<dbReference type="Pfam" id="PF07714">
    <property type="entry name" value="PK_Tyr_Ser-Thr"/>
    <property type="match status" value="1"/>
</dbReference>
<feature type="coiled-coil region" evidence="15">
    <location>
        <begin position="467"/>
        <end position="508"/>
    </location>
</feature>
<name>A0A1B6LCG2_9HEMI</name>
<dbReference type="PANTHER" id="PTHR46716">
    <property type="entry name" value="MITOGEN-ACTIVATED PROTEIN KINASE KINASE KINASE 7"/>
    <property type="match status" value="1"/>
</dbReference>
<dbReference type="EMBL" id="GEBQ01018600">
    <property type="protein sequence ID" value="JAT21377.1"/>
    <property type="molecule type" value="Transcribed_RNA"/>
</dbReference>
<evidence type="ECO:0000256" key="11">
    <source>
        <dbReference type="ARBA" id="ARBA00022842"/>
    </source>
</evidence>
<gene>
    <name evidence="17" type="ORF">g.14204</name>
</gene>
<evidence type="ECO:0000256" key="2">
    <source>
        <dbReference type="ARBA" id="ARBA00006529"/>
    </source>
</evidence>
<comment type="catalytic activity">
    <reaction evidence="13">
        <text>L-seryl-[protein] + ATP = O-phospho-L-seryl-[protein] + ADP + H(+)</text>
        <dbReference type="Rhea" id="RHEA:17989"/>
        <dbReference type="Rhea" id="RHEA-COMP:9863"/>
        <dbReference type="Rhea" id="RHEA-COMP:11604"/>
        <dbReference type="ChEBI" id="CHEBI:15378"/>
        <dbReference type="ChEBI" id="CHEBI:29999"/>
        <dbReference type="ChEBI" id="CHEBI:30616"/>
        <dbReference type="ChEBI" id="CHEBI:83421"/>
        <dbReference type="ChEBI" id="CHEBI:456216"/>
        <dbReference type="EC" id="2.7.11.25"/>
    </reaction>
</comment>